<dbReference type="RefSeq" id="WP_051268873.1">
    <property type="nucleotide sequence ID" value="NZ_LVVZ01000014.1"/>
</dbReference>
<proteinExistence type="predicted"/>
<dbReference type="PROSITE" id="PS51186">
    <property type="entry name" value="GNAT"/>
    <property type="match status" value="1"/>
</dbReference>
<dbReference type="SUPFAM" id="SSF55729">
    <property type="entry name" value="Acyl-CoA N-acyltransferases (Nat)"/>
    <property type="match status" value="1"/>
</dbReference>
<reference evidence="2 3" key="1">
    <citation type="submission" date="2016-03" db="EMBL/GenBank/DDBJ databases">
        <title>Genome sequence of Nesiotobacter sp. nov., a moderately halophilic alphaproteobacterium isolated from the Yellow Sea, China.</title>
        <authorList>
            <person name="Zhang G."/>
            <person name="Zhang R."/>
        </authorList>
    </citation>
    <scope>NUCLEOTIDE SEQUENCE [LARGE SCALE GENOMIC DNA]</scope>
    <source>
        <strain evidence="2 3">WB1-6</strain>
    </source>
</reference>
<evidence type="ECO:0000313" key="3">
    <source>
        <dbReference type="Proteomes" id="UP000185783"/>
    </source>
</evidence>
<dbReference type="Pfam" id="PF13302">
    <property type="entry name" value="Acetyltransf_3"/>
    <property type="match status" value="1"/>
</dbReference>
<dbReference type="PANTHER" id="PTHR43328">
    <property type="entry name" value="ACETYLTRANSFERASE-RELATED"/>
    <property type="match status" value="1"/>
</dbReference>
<dbReference type="GO" id="GO:0016747">
    <property type="term" value="F:acyltransferase activity, transferring groups other than amino-acyl groups"/>
    <property type="evidence" value="ECO:0007669"/>
    <property type="project" value="InterPro"/>
</dbReference>
<dbReference type="Gene3D" id="3.40.630.30">
    <property type="match status" value="1"/>
</dbReference>
<dbReference type="EMBL" id="LVVZ01000014">
    <property type="protein sequence ID" value="OKL44337.1"/>
    <property type="molecule type" value="Genomic_DNA"/>
</dbReference>
<accession>A0A1U7JHZ3</accession>
<evidence type="ECO:0000313" key="2">
    <source>
        <dbReference type="EMBL" id="OKL44337.1"/>
    </source>
</evidence>
<dbReference type="InterPro" id="IPR016181">
    <property type="entry name" value="Acyl_CoA_acyltransferase"/>
</dbReference>
<dbReference type="STRING" id="197461.A3843_08010"/>
<dbReference type="InterPro" id="IPR000182">
    <property type="entry name" value="GNAT_dom"/>
</dbReference>
<dbReference type="PANTHER" id="PTHR43328:SF1">
    <property type="entry name" value="N-ACETYLTRANSFERASE DOMAIN-CONTAINING PROTEIN"/>
    <property type="match status" value="1"/>
</dbReference>
<gene>
    <name evidence="2" type="ORF">A3843_08010</name>
</gene>
<protein>
    <recommendedName>
        <fullName evidence="1">N-acetyltransferase domain-containing protein</fullName>
    </recommendedName>
</protein>
<name>A0A1U7JHZ3_9HYPH</name>
<keyword evidence="3" id="KW-1185">Reference proteome</keyword>
<dbReference type="AlphaFoldDB" id="A0A1U7JHZ3"/>
<comment type="caution">
    <text evidence="2">The sequence shown here is derived from an EMBL/GenBank/DDBJ whole genome shotgun (WGS) entry which is preliminary data.</text>
</comment>
<feature type="domain" description="N-acetyltransferase" evidence="1">
    <location>
        <begin position="12"/>
        <end position="171"/>
    </location>
</feature>
<dbReference type="Proteomes" id="UP000185783">
    <property type="component" value="Unassembled WGS sequence"/>
</dbReference>
<evidence type="ECO:0000259" key="1">
    <source>
        <dbReference type="PROSITE" id="PS51186"/>
    </source>
</evidence>
<organism evidence="2 3">
    <name type="scientific">Pseudovibrio exalbescens</name>
    <dbReference type="NCBI Taxonomy" id="197461"/>
    <lineage>
        <taxon>Bacteria</taxon>
        <taxon>Pseudomonadati</taxon>
        <taxon>Pseudomonadota</taxon>
        <taxon>Alphaproteobacteria</taxon>
        <taxon>Hyphomicrobiales</taxon>
        <taxon>Stappiaceae</taxon>
        <taxon>Pseudovibrio</taxon>
    </lineage>
</organism>
<sequence length="177" mass="20085">MALTSELSTSRMMLRAPRLTDARAIARHLNNFEVSKRLAVVPFPYSEKDAVEWIEAKQHPNVHTWLLDYQKEVIGAVVLRHPAPETWTLGYWLAQPYWGQGLMSEAVRPVLRHAFEELGAAAVKAGAYVDNSGSIHLLTKLGFSWCGKGTQRCRARGGRQIEENHYILPRETFFRLG</sequence>